<organism evidence="1 2">
    <name type="scientific">Sulfurimonas diazotrophicus</name>
    <dbReference type="NCBI Taxonomy" id="3131939"/>
    <lineage>
        <taxon>Bacteria</taxon>
        <taxon>Pseudomonadati</taxon>
        <taxon>Campylobacterota</taxon>
        <taxon>Epsilonproteobacteria</taxon>
        <taxon>Campylobacterales</taxon>
        <taxon>Sulfurimonadaceae</taxon>
        <taxon>Sulfurimonas</taxon>
    </lineage>
</organism>
<dbReference type="EMBL" id="CP147920">
    <property type="protein sequence ID" value="XAU16182.1"/>
    <property type="molecule type" value="Genomic_DNA"/>
</dbReference>
<accession>A0ABZ3HCV0</accession>
<sequence length="337" mass="39354">MDSVRTLIAENSEKYGEFSYYELLIEKVETNLTPHPDIAIEACKALIEGISKTILLRLDNSLTEKDMREWPFQKLFSTTVNKLGELSDEFEAEFIYHFRHPIHLLGEIRTHRGDIAHGKPVPKVLCSSKGFAKFIEEFTGVVIVYMLKHFFALEITRIEQISYEENPNFNGSLDDSFPLGGYVKYSKALYEQDYTSYEEQLQDYLLDQEKIEPEIVSEEEIEPLEEMTEQVYKKEDAEPIKEERDISDTIEERYKDLLSLEGSEEAITTLCQDENLYINELLKIVETYQFDHRVPLPDAIVDTMKHRPKLLQRREAVERVTKALLAFVKQYIAKDEE</sequence>
<proteinExistence type="predicted"/>
<evidence type="ECO:0000313" key="1">
    <source>
        <dbReference type="EMBL" id="XAU16182.1"/>
    </source>
</evidence>
<gene>
    <name evidence="1" type="ORF">WCY31_05595</name>
</gene>
<keyword evidence="2" id="KW-1185">Reference proteome</keyword>
<reference evidence="1 2" key="1">
    <citation type="submission" date="2024-03" db="EMBL/GenBank/DDBJ databases">
        <title>Sulfurimonas sp. HSL3-1.</title>
        <authorList>
            <person name="Wang S."/>
        </authorList>
    </citation>
    <scope>NUCLEOTIDE SEQUENCE [LARGE SCALE GENOMIC DNA]</scope>
    <source>
        <strain evidence="1 2">HSL3-1</strain>
    </source>
</reference>
<evidence type="ECO:0000313" key="2">
    <source>
        <dbReference type="Proteomes" id="UP001447842"/>
    </source>
</evidence>
<name>A0ABZ3HCV0_9BACT</name>
<dbReference type="RefSeq" id="WP_345973582.1">
    <property type="nucleotide sequence ID" value="NZ_CP147920.1"/>
</dbReference>
<protein>
    <submittedName>
        <fullName evidence="1">Uncharacterized protein</fullName>
    </submittedName>
</protein>
<dbReference type="Proteomes" id="UP001447842">
    <property type="component" value="Chromosome"/>
</dbReference>